<reference evidence="1 2" key="2">
    <citation type="submission" date="2009-03" db="EMBL/GenBank/DDBJ databases">
        <title>Draft genome sequence of Coprococcus comes (ATCC 27758).</title>
        <authorList>
            <person name="Sudarsanam P."/>
            <person name="Ley R."/>
            <person name="Guruge J."/>
            <person name="Turnbaugh P.J."/>
            <person name="Mahowald M."/>
            <person name="Liep D."/>
            <person name="Gordon J."/>
        </authorList>
    </citation>
    <scope>NUCLEOTIDE SEQUENCE [LARGE SCALE GENOMIC DNA]</scope>
    <source>
        <strain evidence="1 2">ATCC 27758</strain>
    </source>
</reference>
<name>C0BBT0_9FIRM</name>
<evidence type="ECO:0000313" key="1">
    <source>
        <dbReference type="EMBL" id="EEG89554.1"/>
    </source>
</evidence>
<gene>
    <name evidence="1" type="ORF">COPCOM_02538</name>
</gene>
<protein>
    <submittedName>
        <fullName evidence="1">Uncharacterized protein</fullName>
    </submittedName>
</protein>
<accession>C0BBT0</accession>
<proteinExistence type="predicted"/>
<reference evidence="1 2" key="1">
    <citation type="submission" date="2009-02" db="EMBL/GenBank/DDBJ databases">
        <authorList>
            <person name="Fulton L."/>
            <person name="Clifton S."/>
            <person name="Fulton B."/>
            <person name="Xu J."/>
            <person name="Minx P."/>
            <person name="Pepin K.H."/>
            <person name="Johnson M."/>
            <person name="Bhonagiri V."/>
            <person name="Nash W.E."/>
            <person name="Mardis E.R."/>
            <person name="Wilson R.K."/>
        </authorList>
    </citation>
    <scope>NUCLEOTIDE SEQUENCE [LARGE SCALE GENOMIC DNA]</scope>
    <source>
        <strain evidence="1 2">ATCC 27758</strain>
    </source>
</reference>
<dbReference type="AlphaFoldDB" id="C0BBT0"/>
<dbReference type="HOGENOM" id="CLU_3078775_0_0_9"/>
<evidence type="ECO:0000313" key="2">
    <source>
        <dbReference type="Proteomes" id="UP000003793"/>
    </source>
</evidence>
<sequence>MEEVYQIGPGRIRLMFTTERQQEVRQILSAYFEGKELPEGTYTRGHWKRGIK</sequence>
<dbReference type="Proteomes" id="UP000003793">
    <property type="component" value="Unassembled WGS sequence"/>
</dbReference>
<dbReference type="EMBL" id="ABVR01000041">
    <property type="protein sequence ID" value="EEG89554.1"/>
    <property type="molecule type" value="Genomic_DNA"/>
</dbReference>
<organism evidence="1 2">
    <name type="scientific">Coprococcus comes ATCC 27758</name>
    <dbReference type="NCBI Taxonomy" id="470146"/>
    <lineage>
        <taxon>Bacteria</taxon>
        <taxon>Bacillati</taxon>
        <taxon>Bacillota</taxon>
        <taxon>Clostridia</taxon>
        <taxon>Lachnospirales</taxon>
        <taxon>Lachnospiraceae</taxon>
        <taxon>Coprococcus</taxon>
    </lineage>
</organism>
<comment type="caution">
    <text evidence="1">The sequence shown here is derived from an EMBL/GenBank/DDBJ whole genome shotgun (WGS) entry which is preliminary data.</text>
</comment>